<feature type="signal peptide" evidence="1">
    <location>
        <begin position="1"/>
        <end position="26"/>
    </location>
</feature>
<sequence length="714" mass="77735">MNRLWKLLLVIALVLPIAISTSYAEAPEQSNTTHETGAVASTIAGQREYVVDLARWGIRKDGTHAVETTRGINNALMWASSQGITTVSLPTGTYLIDKNSRITMVSNMTFKLDNKTVIQKETNGKESYETLYVGYGITNVKLQGGIYRGDKATHDFSKKDNKYTAGTHESGVGIKSEGAVNFTVEGIKAENFTGDGMIIGGKGTLIKDLYAANFVAGSFDARGLPVADKNSIRTKAPVIFSNPILLKEQTFELTNNINLPRTFDIYFYRNDNTFLTSIKNTTVQNIIQIPAGAAKFQLVFKKSAATGAYVEVWNKAVSKNVVVKDSEFAFNRRQGITVGGGDQIQILNSVFHDMKGTAPQSGIDVEGGFGENGYRNTNITIRDNEFYNNTAYDLILYDGWNAIVEGNHFASKGVIGLAVSTPFTGAAVKNNHFDGTRIVAYHDATFIGNLMNDSYTFFEGPNITIEKMTFIDSILAMTSSKPFGVTATDITMYNNKKQEYALSIWKKPVRLTNVTIHGETLLNTVVGGSEEGSIFDNLQLLGHSGANLPRGTYNNCVFESAAGNKRDLAVTTAGSYVFNGCKIKSASTGLYLDNKASSFTVKDSTFNITGNAPAISVQAAKKVELLNNTINANQLTQPSIPMIKINDYWKRTDPYDVFAATIKDNQITTNIAAIGISTSYAGVGAPPYTVTNNVLKKAKLELKKNDLTAKNTLQ</sequence>
<gene>
    <name evidence="3" type="ORF">ACFFJ8_32435</name>
</gene>
<dbReference type="EMBL" id="JBHLVF010000047">
    <property type="protein sequence ID" value="MFC0396069.1"/>
    <property type="molecule type" value="Genomic_DNA"/>
</dbReference>
<protein>
    <submittedName>
        <fullName evidence="3">Right-handed parallel beta-helix repeat-containing protein</fullName>
    </submittedName>
</protein>
<feature type="domain" description="Right handed beta helix" evidence="2">
    <location>
        <begin position="319"/>
        <end position="444"/>
    </location>
</feature>
<dbReference type="RefSeq" id="WP_204817243.1">
    <property type="nucleotide sequence ID" value="NZ_JANHOF010000002.1"/>
</dbReference>
<evidence type="ECO:0000313" key="3">
    <source>
        <dbReference type="EMBL" id="MFC0396069.1"/>
    </source>
</evidence>
<dbReference type="SMART" id="SM00710">
    <property type="entry name" value="PbH1"/>
    <property type="match status" value="8"/>
</dbReference>
<keyword evidence="1" id="KW-0732">Signal</keyword>
<evidence type="ECO:0000259" key="2">
    <source>
        <dbReference type="Pfam" id="PF13229"/>
    </source>
</evidence>
<dbReference type="Gene3D" id="2.160.20.10">
    <property type="entry name" value="Single-stranded right-handed beta-helix, Pectin lyase-like"/>
    <property type="match status" value="2"/>
</dbReference>
<reference evidence="3 4" key="1">
    <citation type="submission" date="2024-09" db="EMBL/GenBank/DDBJ databases">
        <authorList>
            <person name="Sun Q."/>
            <person name="Mori K."/>
        </authorList>
    </citation>
    <scope>NUCLEOTIDE SEQUENCE [LARGE SCALE GENOMIC DNA]</scope>
    <source>
        <strain evidence="3 4">CCM 4839</strain>
    </source>
</reference>
<feature type="chain" id="PRO_5045101205" evidence="1">
    <location>
        <begin position="27"/>
        <end position="714"/>
    </location>
</feature>
<comment type="caution">
    <text evidence="3">The sequence shown here is derived from an EMBL/GenBank/DDBJ whole genome shotgun (WGS) entry which is preliminary data.</text>
</comment>
<keyword evidence="4" id="KW-1185">Reference proteome</keyword>
<dbReference type="InterPro" id="IPR006626">
    <property type="entry name" value="PbH1"/>
</dbReference>
<accession>A0ABV6JJH6</accession>
<organism evidence="3 4">
    <name type="scientific">Paenibacillus mendelii</name>
    <dbReference type="NCBI Taxonomy" id="206163"/>
    <lineage>
        <taxon>Bacteria</taxon>
        <taxon>Bacillati</taxon>
        <taxon>Bacillota</taxon>
        <taxon>Bacilli</taxon>
        <taxon>Bacillales</taxon>
        <taxon>Paenibacillaceae</taxon>
        <taxon>Paenibacillus</taxon>
    </lineage>
</organism>
<dbReference type="InterPro" id="IPR011050">
    <property type="entry name" value="Pectin_lyase_fold/virulence"/>
</dbReference>
<evidence type="ECO:0000256" key="1">
    <source>
        <dbReference type="SAM" id="SignalP"/>
    </source>
</evidence>
<evidence type="ECO:0000313" key="4">
    <source>
        <dbReference type="Proteomes" id="UP001589818"/>
    </source>
</evidence>
<proteinExistence type="predicted"/>
<dbReference type="InterPro" id="IPR039448">
    <property type="entry name" value="Beta_helix"/>
</dbReference>
<dbReference type="InterPro" id="IPR012334">
    <property type="entry name" value="Pectin_lyas_fold"/>
</dbReference>
<dbReference type="SUPFAM" id="SSF51126">
    <property type="entry name" value="Pectin lyase-like"/>
    <property type="match status" value="2"/>
</dbReference>
<dbReference type="Proteomes" id="UP001589818">
    <property type="component" value="Unassembled WGS sequence"/>
</dbReference>
<dbReference type="Pfam" id="PF13229">
    <property type="entry name" value="Beta_helix"/>
    <property type="match status" value="1"/>
</dbReference>
<name>A0ABV6JJH6_9BACL</name>